<evidence type="ECO:0000313" key="1">
    <source>
        <dbReference type="EMBL" id="AWY39668.1"/>
    </source>
</evidence>
<protein>
    <submittedName>
        <fullName evidence="1">Asparaginase</fullName>
    </submittedName>
</protein>
<dbReference type="RefSeq" id="WP_110963440.1">
    <property type="nucleotide sequence ID" value="NZ_CP029693.1"/>
</dbReference>
<dbReference type="OrthoDB" id="9780674at2"/>
<dbReference type="Pfam" id="PF06089">
    <property type="entry name" value="Asparaginase_II"/>
    <property type="match status" value="1"/>
</dbReference>
<dbReference type="InterPro" id="IPR010349">
    <property type="entry name" value="Asparaginase_II"/>
</dbReference>
<accession>A0A2Z4RH71</accession>
<proteinExistence type="predicted"/>
<name>A0A2Z4RH71_PSEPU</name>
<evidence type="ECO:0000313" key="2">
    <source>
        <dbReference type="Proteomes" id="UP000250299"/>
    </source>
</evidence>
<gene>
    <name evidence="1" type="ORF">DKY63_07040</name>
</gene>
<dbReference type="AlphaFoldDB" id="A0A2Z4RH71"/>
<dbReference type="PANTHER" id="PTHR42110">
    <property type="entry name" value="L-ASPARAGINASE, PUTATIVE (AFU_ORTHOLOGUE AFUA_3G11890)-RELATED"/>
    <property type="match status" value="1"/>
</dbReference>
<reference evidence="1 2" key="1">
    <citation type="submission" date="2018-05" db="EMBL/GenBank/DDBJ databases">
        <title>Whole genome sequence of Pseudomonas putida JBC17.</title>
        <authorList>
            <person name="Lee Y.H."/>
            <person name="David K."/>
        </authorList>
    </citation>
    <scope>NUCLEOTIDE SEQUENCE [LARGE SCALE GENOMIC DNA]</scope>
    <source>
        <strain evidence="1 2">JBC17</strain>
    </source>
</reference>
<dbReference type="EMBL" id="CP029693">
    <property type="protein sequence ID" value="AWY39668.1"/>
    <property type="molecule type" value="Genomic_DNA"/>
</dbReference>
<dbReference type="PANTHER" id="PTHR42110:SF1">
    <property type="entry name" value="L-ASPARAGINASE, PUTATIVE (AFU_ORTHOLOGUE AFUA_3G11890)-RELATED"/>
    <property type="match status" value="1"/>
</dbReference>
<organism evidence="1 2">
    <name type="scientific">Pseudomonas putida</name>
    <name type="common">Arthrobacter siderocapsulatus</name>
    <dbReference type="NCBI Taxonomy" id="303"/>
    <lineage>
        <taxon>Bacteria</taxon>
        <taxon>Pseudomonadati</taxon>
        <taxon>Pseudomonadota</taxon>
        <taxon>Gammaproteobacteria</taxon>
        <taxon>Pseudomonadales</taxon>
        <taxon>Pseudomonadaceae</taxon>
        <taxon>Pseudomonas</taxon>
    </lineage>
</organism>
<dbReference type="Proteomes" id="UP000250299">
    <property type="component" value="Chromosome"/>
</dbReference>
<sequence>MDFPAHVPLAIATRNEHVERIHWGSVAVVDHQGSLLAYAGDPGAMMFSRSTLKPFQAIPFVRDGGVEHFGFSDDQVALMCASHSGEDTHANAVSSMLSKIGHTCTDLGCGCHLPDIYGLDNLPPAGFRYDQRHHNCSGKHSGFLAYCRLHGLPSETYLSPDHALQRDIQRVVASLSGVPEKGLWTGTDGCNAPNLGMPLSRLALMWARLASGDGGGDASLEPILKRLFDAMRSHPQMVSGTGRADLGITLASNGDWVAKTGADGLQTVGIRSRGLGVAVKVSDGDFPSVFAVTIAVLKQLGVLEVDSDNPLLAPWADPVIKSYNGERAGQLKATVQLKFV</sequence>